<evidence type="ECO:0000313" key="3">
    <source>
        <dbReference type="Proteomes" id="UP000568664"/>
    </source>
</evidence>
<sequence length="128" mass="15504">MAHKKYRESKFMNETGTQKGRWYMNRLDYFQFHRYPSYAKHKVIALLTFILLVLVLPQIIQFNFFIALPFIYFTYLAIRTFDVLRTRVCCHKGYFLYPKSWVTFFKQREVDTSVNDFDSIATMTNHKS</sequence>
<dbReference type="RefSeq" id="WP_169073354.1">
    <property type="nucleotide sequence ID" value="NZ_JABBXH010000001.1"/>
</dbReference>
<keyword evidence="3" id="KW-1185">Reference proteome</keyword>
<comment type="caution">
    <text evidence="2">The sequence shown here is derived from an EMBL/GenBank/DDBJ whole genome shotgun (WGS) entry which is preliminary data.</text>
</comment>
<keyword evidence="1" id="KW-0472">Membrane</keyword>
<organism evidence="2 3">
    <name type="scientific">Thalassotalea algicola</name>
    <dbReference type="NCBI Taxonomy" id="2716224"/>
    <lineage>
        <taxon>Bacteria</taxon>
        <taxon>Pseudomonadati</taxon>
        <taxon>Pseudomonadota</taxon>
        <taxon>Gammaproteobacteria</taxon>
        <taxon>Alteromonadales</taxon>
        <taxon>Colwelliaceae</taxon>
        <taxon>Thalassotalea</taxon>
    </lineage>
</organism>
<proteinExistence type="predicted"/>
<keyword evidence="1" id="KW-0812">Transmembrane</keyword>
<reference evidence="2 3" key="1">
    <citation type="submission" date="2020-04" db="EMBL/GenBank/DDBJ databases">
        <title>Thalassotalea sp. M1531, isolated from the surface of marine red alga.</title>
        <authorList>
            <person name="Pang L."/>
            <person name="Lu D.-C."/>
        </authorList>
    </citation>
    <scope>NUCLEOTIDE SEQUENCE [LARGE SCALE GENOMIC DNA]</scope>
    <source>
        <strain evidence="2 3">M1531</strain>
    </source>
</reference>
<gene>
    <name evidence="2" type="ORF">HII17_00385</name>
</gene>
<name>A0A7Y0Q5R4_9GAMM</name>
<evidence type="ECO:0000256" key="1">
    <source>
        <dbReference type="SAM" id="Phobius"/>
    </source>
</evidence>
<dbReference type="EMBL" id="JABBXH010000001">
    <property type="protein sequence ID" value="NMP30002.1"/>
    <property type="molecule type" value="Genomic_DNA"/>
</dbReference>
<dbReference type="AlphaFoldDB" id="A0A7Y0Q5R4"/>
<feature type="transmembrane region" description="Helical" evidence="1">
    <location>
        <begin position="66"/>
        <end position="84"/>
    </location>
</feature>
<protein>
    <submittedName>
        <fullName evidence="2">Uncharacterized protein</fullName>
    </submittedName>
</protein>
<accession>A0A7Y0Q5R4</accession>
<feature type="transmembrane region" description="Helical" evidence="1">
    <location>
        <begin position="43"/>
        <end position="60"/>
    </location>
</feature>
<dbReference type="Proteomes" id="UP000568664">
    <property type="component" value="Unassembled WGS sequence"/>
</dbReference>
<evidence type="ECO:0000313" key="2">
    <source>
        <dbReference type="EMBL" id="NMP30002.1"/>
    </source>
</evidence>
<keyword evidence="1" id="KW-1133">Transmembrane helix</keyword>